<dbReference type="Pfam" id="PF11205">
    <property type="entry name" value="DUF2987"/>
    <property type="match status" value="1"/>
</dbReference>
<keyword evidence="2" id="KW-1185">Reference proteome</keyword>
<dbReference type="AlphaFoldDB" id="A0A0J1H6C9"/>
<gene>
    <name evidence="1" type="ORF">ABT56_06980</name>
</gene>
<evidence type="ECO:0000313" key="2">
    <source>
        <dbReference type="Proteomes" id="UP000036097"/>
    </source>
</evidence>
<organism evidence="1 2">
    <name type="scientific">Photobacterium aquae</name>
    <dbReference type="NCBI Taxonomy" id="1195763"/>
    <lineage>
        <taxon>Bacteria</taxon>
        <taxon>Pseudomonadati</taxon>
        <taxon>Pseudomonadota</taxon>
        <taxon>Gammaproteobacteria</taxon>
        <taxon>Vibrionales</taxon>
        <taxon>Vibrionaceae</taxon>
        <taxon>Photobacterium</taxon>
    </lineage>
</organism>
<protein>
    <recommendedName>
        <fullName evidence="3">DUF2987 domain-containing protein</fullName>
    </recommendedName>
</protein>
<sequence length="220" mass="24791">MRVHHWLMVGLVATSAIVYTGNVSAQDIQIRYSTLYGKLKQNVKEGHDDVKMAFFLLNQKDGSVCKVHRGWMQKDEHYEALVIPSSYELDVPVDKNLRQANPDVTFVIDDGITCDMSMQVIAKDRFSTTMTQADVTRLVPQMQSLLSDLGGMFSDWFMPEVSGVVVHLAEQPLDFVPLANGQRIPVNEKKAVIKLSDLAIDEQITFPSKIVKVTPWLPRD</sequence>
<accession>A0A0J1H6C9</accession>
<dbReference type="Proteomes" id="UP000036097">
    <property type="component" value="Unassembled WGS sequence"/>
</dbReference>
<proteinExistence type="predicted"/>
<name>A0A0J1H6C9_9GAMM</name>
<dbReference type="RefSeq" id="WP_047878119.1">
    <property type="nucleotide sequence ID" value="NZ_LDOT01000006.1"/>
</dbReference>
<dbReference type="PATRIC" id="fig|1195763.3.peg.1493"/>
<dbReference type="InterPro" id="IPR021370">
    <property type="entry name" value="DUF2987"/>
</dbReference>
<dbReference type="EMBL" id="LDOT01000006">
    <property type="protein sequence ID" value="KLV07266.1"/>
    <property type="molecule type" value="Genomic_DNA"/>
</dbReference>
<dbReference type="STRING" id="1195763.ABT56_06980"/>
<comment type="caution">
    <text evidence="1">The sequence shown here is derived from an EMBL/GenBank/DDBJ whole genome shotgun (WGS) entry which is preliminary data.</text>
</comment>
<dbReference type="OrthoDB" id="5815145at2"/>
<evidence type="ECO:0000313" key="1">
    <source>
        <dbReference type="EMBL" id="KLV07266.1"/>
    </source>
</evidence>
<evidence type="ECO:0008006" key="3">
    <source>
        <dbReference type="Google" id="ProtNLM"/>
    </source>
</evidence>
<reference evidence="1 2" key="1">
    <citation type="submission" date="2015-05" db="EMBL/GenBank/DDBJ databases">
        <title>Photobacterium galathea sp. nov.</title>
        <authorList>
            <person name="Machado H."/>
            <person name="Gram L."/>
        </authorList>
    </citation>
    <scope>NUCLEOTIDE SEQUENCE [LARGE SCALE GENOMIC DNA]</scope>
    <source>
        <strain evidence="1 2">CGMCC 1.12159</strain>
    </source>
</reference>